<comment type="similarity">
    <text evidence="9">Belongs to the early nodulin-like (ENODL) family.</text>
</comment>
<keyword evidence="11" id="KW-1133">Transmembrane helix</keyword>
<evidence type="ECO:0000256" key="3">
    <source>
        <dbReference type="ARBA" id="ARBA00022622"/>
    </source>
</evidence>
<evidence type="ECO:0000313" key="13">
    <source>
        <dbReference type="EMBL" id="KAK9268626.1"/>
    </source>
</evidence>
<dbReference type="SUPFAM" id="SSF49503">
    <property type="entry name" value="Cupredoxins"/>
    <property type="match status" value="1"/>
</dbReference>
<keyword evidence="6" id="KW-1015">Disulfide bond</keyword>
<evidence type="ECO:0000256" key="8">
    <source>
        <dbReference type="ARBA" id="ARBA00023288"/>
    </source>
</evidence>
<keyword evidence="14" id="KW-1185">Reference proteome</keyword>
<evidence type="ECO:0000256" key="10">
    <source>
        <dbReference type="SAM" id="MobiDB-lite"/>
    </source>
</evidence>
<dbReference type="Pfam" id="PF02298">
    <property type="entry name" value="Cu_bind_like"/>
    <property type="match status" value="1"/>
</dbReference>
<dbReference type="EMBL" id="JBBPBK010000015">
    <property type="protein sequence ID" value="KAK9268626.1"/>
    <property type="molecule type" value="Genomic_DNA"/>
</dbReference>
<keyword evidence="8" id="KW-0449">Lipoprotein</keyword>
<keyword evidence="7" id="KW-0325">Glycoprotein</keyword>
<sequence length="178" mass="19448">MAAVSVSSFQFQVGGERGWIEPTGNETETYNKWATKNRFHVGDSVYFKYQKDSVLVVNYTDYTNCIVSNPISKYEDGNTIFRFDRHGFFYFISGEPGHCKSGQKLVIGVMAQSGDETPESVPSPAPSGGAGGGGPGDDDGWDFGDWGPPSLNSTVMLSVTSYFMTVLAVVVVILYMFM</sequence>
<feature type="transmembrane region" description="Helical" evidence="11">
    <location>
        <begin position="155"/>
        <end position="177"/>
    </location>
</feature>
<gene>
    <name evidence="13" type="ORF">L1049_000383</name>
</gene>
<dbReference type="InterPro" id="IPR008972">
    <property type="entry name" value="Cupredoxin"/>
</dbReference>
<dbReference type="GO" id="GO:0009055">
    <property type="term" value="F:electron transfer activity"/>
    <property type="evidence" value="ECO:0007669"/>
    <property type="project" value="InterPro"/>
</dbReference>
<evidence type="ECO:0000256" key="9">
    <source>
        <dbReference type="ARBA" id="ARBA00035011"/>
    </source>
</evidence>
<keyword evidence="4" id="KW-0732">Signal</keyword>
<dbReference type="PANTHER" id="PTHR33021:SF14">
    <property type="entry name" value="OS01G0272700 PROTEIN"/>
    <property type="match status" value="1"/>
</dbReference>
<dbReference type="InterPro" id="IPR041846">
    <property type="entry name" value="ENL_dom"/>
</dbReference>
<dbReference type="PROSITE" id="PS51485">
    <property type="entry name" value="PHYTOCYANIN"/>
    <property type="match status" value="1"/>
</dbReference>
<proteinExistence type="inferred from homology"/>
<feature type="region of interest" description="Disordered" evidence="10">
    <location>
        <begin position="114"/>
        <end position="143"/>
    </location>
</feature>
<comment type="caution">
    <text evidence="13">The sequence shown here is derived from an EMBL/GenBank/DDBJ whole genome shotgun (WGS) entry which is preliminary data.</text>
</comment>
<dbReference type="Proteomes" id="UP001415857">
    <property type="component" value="Unassembled WGS sequence"/>
</dbReference>
<keyword evidence="5 11" id="KW-0472">Membrane</keyword>
<keyword evidence="3" id="KW-0336">GPI-anchor</keyword>
<dbReference type="FunFam" id="2.60.40.420:FF:000010">
    <property type="entry name" value="Early nodulin-like protein 1"/>
    <property type="match status" value="1"/>
</dbReference>
<dbReference type="GO" id="GO:0005886">
    <property type="term" value="C:plasma membrane"/>
    <property type="evidence" value="ECO:0007669"/>
    <property type="project" value="UniProtKB-SubCell"/>
</dbReference>
<dbReference type="GO" id="GO:0098552">
    <property type="term" value="C:side of membrane"/>
    <property type="evidence" value="ECO:0007669"/>
    <property type="project" value="UniProtKB-KW"/>
</dbReference>
<dbReference type="InterPro" id="IPR003245">
    <property type="entry name" value="Phytocyanin_dom"/>
</dbReference>
<organism evidence="13 14">
    <name type="scientific">Liquidambar formosana</name>
    <name type="common">Formosan gum</name>
    <dbReference type="NCBI Taxonomy" id="63359"/>
    <lineage>
        <taxon>Eukaryota</taxon>
        <taxon>Viridiplantae</taxon>
        <taxon>Streptophyta</taxon>
        <taxon>Embryophyta</taxon>
        <taxon>Tracheophyta</taxon>
        <taxon>Spermatophyta</taxon>
        <taxon>Magnoliopsida</taxon>
        <taxon>eudicotyledons</taxon>
        <taxon>Gunneridae</taxon>
        <taxon>Pentapetalae</taxon>
        <taxon>Saxifragales</taxon>
        <taxon>Altingiaceae</taxon>
        <taxon>Liquidambar</taxon>
    </lineage>
</organism>
<feature type="domain" description="Phytocyanin" evidence="12">
    <location>
        <begin position="9"/>
        <end position="111"/>
    </location>
</feature>
<reference evidence="13 14" key="1">
    <citation type="journal article" date="2024" name="Plant J.">
        <title>Genome sequences and population genomics reveal climatic adaptation and genomic divergence between two closely related sweetgum species.</title>
        <authorList>
            <person name="Xu W.Q."/>
            <person name="Ren C.Q."/>
            <person name="Zhang X.Y."/>
            <person name="Comes H.P."/>
            <person name="Liu X.H."/>
            <person name="Li Y.G."/>
            <person name="Kettle C.J."/>
            <person name="Jalonen R."/>
            <person name="Gaisberger H."/>
            <person name="Ma Y.Z."/>
            <person name="Qiu Y.X."/>
        </authorList>
    </citation>
    <scope>NUCLEOTIDE SEQUENCE [LARGE SCALE GENOMIC DNA]</scope>
    <source>
        <strain evidence="13">Hangzhou</strain>
    </source>
</reference>
<name>A0AAP0NAX7_LIQFO</name>
<accession>A0AAP0NAX7</accession>
<evidence type="ECO:0000259" key="12">
    <source>
        <dbReference type="PROSITE" id="PS51485"/>
    </source>
</evidence>
<dbReference type="AlphaFoldDB" id="A0AAP0NAX7"/>
<comment type="subcellular location">
    <subcellularLocation>
        <location evidence="1">Cell membrane</location>
        <topology evidence="1">Lipid-anchor</topology>
        <topology evidence="1">GPI-anchor</topology>
    </subcellularLocation>
</comment>
<dbReference type="InterPro" id="IPR039391">
    <property type="entry name" value="Phytocyanin-like"/>
</dbReference>
<evidence type="ECO:0000256" key="7">
    <source>
        <dbReference type="ARBA" id="ARBA00023180"/>
    </source>
</evidence>
<evidence type="ECO:0000256" key="11">
    <source>
        <dbReference type="SAM" id="Phobius"/>
    </source>
</evidence>
<evidence type="ECO:0000313" key="14">
    <source>
        <dbReference type="Proteomes" id="UP001415857"/>
    </source>
</evidence>
<evidence type="ECO:0000256" key="1">
    <source>
        <dbReference type="ARBA" id="ARBA00004609"/>
    </source>
</evidence>
<dbReference type="CDD" id="cd11019">
    <property type="entry name" value="OsENODL1_like"/>
    <property type="match status" value="1"/>
</dbReference>
<protein>
    <recommendedName>
        <fullName evidence="12">Phytocyanin domain-containing protein</fullName>
    </recommendedName>
</protein>
<evidence type="ECO:0000256" key="5">
    <source>
        <dbReference type="ARBA" id="ARBA00023136"/>
    </source>
</evidence>
<evidence type="ECO:0000256" key="4">
    <source>
        <dbReference type="ARBA" id="ARBA00022729"/>
    </source>
</evidence>
<keyword evidence="11" id="KW-0812">Transmembrane</keyword>
<evidence type="ECO:0000256" key="2">
    <source>
        <dbReference type="ARBA" id="ARBA00022475"/>
    </source>
</evidence>
<evidence type="ECO:0000256" key="6">
    <source>
        <dbReference type="ARBA" id="ARBA00023157"/>
    </source>
</evidence>
<dbReference type="Gene3D" id="2.60.40.420">
    <property type="entry name" value="Cupredoxins - blue copper proteins"/>
    <property type="match status" value="1"/>
</dbReference>
<dbReference type="PANTHER" id="PTHR33021">
    <property type="entry name" value="BLUE COPPER PROTEIN"/>
    <property type="match status" value="1"/>
</dbReference>
<keyword evidence="2" id="KW-1003">Cell membrane</keyword>